<comment type="cofactor">
    <cofactor evidence="1">
        <name>thiamine diphosphate</name>
        <dbReference type="ChEBI" id="CHEBI:58937"/>
    </cofactor>
</comment>
<dbReference type="EMBL" id="POTX01000063">
    <property type="protein sequence ID" value="PZF97329.1"/>
    <property type="molecule type" value="Genomic_DNA"/>
</dbReference>
<dbReference type="Pfam" id="PF02780">
    <property type="entry name" value="Transketolase_C"/>
    <property type="match status" value="1"/>
</dbReference>
<dbReference type="CDD" id="cd07036">
    <property type="entry name" value="TPP_PYR_E1-PDHc-beta_like"/>
    <property type="match status" value="1"/>
</dbReference>
<comment type="caution">
    <text evidence="4">The sequence shown here is derived from an EMBL/GenBank/DDBJ whole genome shotgun (WGS) entry which is preliminary data.</text>
</comment>
<protein>
    <submittedName>
        <fullName evidence="4">Alpha-ketoacid dehydrogenase subunit beta</fullName>
    </submittedName>
</protein>
<dbReference type="FunFam" id="3.40.50.920:FF:000001">
    <property type="entry name" value="Pyruvate dehydrogenase E1 beta subunit"/>
    <property type="match status" value="1"/>
</dbReference>
<organism evidence="4 5">
    <name type="scientific">Micromonospora endophytica</name>
    <dbReference type="NCBI Taxonomy" id="515350"/>
    <lineage>
        <taxon>Bacteria</taxon>
        <taxon>Bacillati</taxon>
        <taxon>Actinomycetota</taxon>
        <taxon>Actinomycetes</taxon>
        <taxon>Micromonosporales</taxon>
        <taxon>Micromonosporaceae</taxon>
        <taxon>Micromonospora</taxon>
    </lineage>
</organism>
<reference evidence="4 5" key="1">
    <citation type="submission" date="2018-01" db="EMBL/GenBank/DDBJ databases">
        <title>Draft genome sequence of Jishengella endophytica.</title>
        <authorList>
            <person name="Sahin N."/>
            <person name="Ay H."/>
            <person name="Saygin H."/>
        </authorList>
    </citation>
    <scope>NUCLEOTIDE SEQUENCE [LARGE SCALE GENOMIC DNA]</scope>
    <source>
        <strain evidence="4 5">DSM 45430</strain>
    </source>
</reference>
<dbReference type="InterPro" id="IPR005475">
    <property type="entry name" value="Transketolase-like_Pyr-bd"/>
</dbReference>
<dbReference type="Gene3D" id="3.40.50.920">
    <property type="match status" value="1"/>
</dbReference>
<dbReference type="Proteomes" id="UP000248627">
    <property type="component" value="Unassembled WGS sequence"/>
</dbReference>
<dbReference type="GO" id="GO:0016491">
    <property type="term" value="F:oxidoreductase activity"/>
    <property type="evidence" value="ECO:0007669"/>
    <property type="project" value="UniProtKB-KW"/>
</dbReference>
<name>A0A2W2D9D5_9ACTN</name>
<gene>
    <name evidence="4" type="ORF">C1I93_12125</name>
</gene>
<keyword evidence="3" id="KW-0786">Thiamine pyrophosphate</keyword>
<evidence type="ECO:0000313" key="4">
    <source>
        <dbReference type="EMBL" id="PZF97329.1"/>
    </source>
</evidence>
<dbReference type="AlphaFoldDB" id="A0A2W2D9D5"/>
<proteinExistence type="predicted"/>
<evidence type="ECO:0000313" key="5">
    <source>
        <dbReference type="Proteomes" id="UP000248627"/>
    </source>
</evidence>
<accession>A0A2W2D9D5</accession>
<dbReference type="SUPFAM" id="SSF52518">
    <property type="entry name" value="Thiamin diphosphate-binding fold (THDP-binding)"/>
    <property type="match status" value="1"/>
</dbReference>
<dbReference type="OrthoDB" id="3457658at2"/>
<dbReference type="FunFam" id="3.40.50.970:FF:000001">
    <property type="entry name" value="Pyruvate dehydrogenase E1 beta subunit"/>
    <property type="match status" value="1"/>
</dbReference>
<dbReference type="SUPFAM" id="SSF52922">
    <property type="entry name" value="TK C-terminal domain-like"/>
    <property type="match status" value="1"/>
</dbReference>
<dbReference type="PANTHER" id="PTHR43257:SF2">
    <property type="entry name" value="PYRUVATE DEHYDROGENASE E1 COMPONENT SUBUNIT BETA"/>
    <property type="match status" value="1"/>
</dbReference>
<dbReference type="PANTHER" id="PTHR43257">
    <property type="entry name" value="PYRUVATE DEHYDROGENASE E1 COMPONENT BETA SUBUNIT"/>
    <property type="match status" value="1"/>
</dbReference>
<dbReference type="InterPro" id="IPR033248">
    <property type="entry name" value="Transketolase_C"/>
</dbReference>
<dbReference type="GO" id="GO:0000287">
    <property type="term" value="F:magnesium ion binding"/>
    <property type="evidence" value="ECO:0007669"/>
    <property type="project" value="UniProtKB-ARBA"/>
</dbReference>
<dbReference type="InterPro" id="IPR029061">
    <property type="entry name" value="THDP-binding"/>
</dbReference>
<evidence type="ECO:0000256" key="3">
    <source>
        <dbReference type="ARBA" id="ARBA00023052"/>
    </source>
</evidence>
<evidence type="ECO:0000256" key="1">
    <source>
        <dbReference type="ARBA" id="ARBA00001964"/>
    </source>
</evidence>
<keyword evidence="5" id="KW-1185">Reference proteome</keyword>
<dbReference type="InterPro" id="IPR009014">
    <property type="entry name" value="Transketo_C/PFOR_II"/>
</dbReference>
<keyword evidence="2" id="KW-0560">Oxidoreductase</keyword>
<dbReference type="Pfam" id="PF02779">
    <property type="entry name" value="Transket_pyr"/>
    <property type="match status" value="1"/>
</dbReference>
<dbReference type="RefSeq" id="WP_111243370.1">
    <property type="nucleotide sequence ID" value="NZ_AP023358.1"/>
</dbReference>
<sequence>MATETLTLGKALNIGLRKALENDPKVVIMGEDVGKLGGVFRITDGLQKDFGDQRVIDTPLAESGIIGTAVGLAIRGYRPVCEIQFDGFVYPAYDQIVSQVAKMHYRSGGKLRIPMVIRIPFGGGIGAVEHHSESPEAYFAHTAGLKVVSCANPQDAYVMIQQAIASDDPIVFLEPKRRYWEKGQVDLDAPLAEAYPLHSARVARPGTDATVLAYGPMVRTCLDAATAAAEDGRDLEVIDLRTLSPLDLGVVYDSVRRTGRAVVVHEAPSNVGLGAEIAARITEECFYSLESPVLRVTGFDTPYPAARVEEEYLPDLDRVLDAVDRTFGW</sequence>
<dbReference type="Gene3D" id="3.40.50.970">
    <property type="match status" value="1"/>
</dbReference>
<evidence type="ECO:0000256" key="2">
    <source>
        <dbReference type="ARBA" id="ARBA00023002"/>
    </source>
</evidence>
<dbReference type="SMART" id="SM00861">
    <property type="entry name" value="Transket_pyr"/>
    <property type="match status" value="1"/>
</dbReference>